<proteinExistence type="predicted"/>
<feature type="compositionally biased region" description="Low complexity" evidence="1">
    <location>
        <begin position="160"/>
        <end position="203"/>
    </location>
</feature>
<feature type="region of interest" description="Disordered" evidence="1">
    <location>
        <begin position="155"/>
        <end position="231"/>
    </location>
</feature>
<evidence type="ECO:0000313" key="2">
    <source>
        <dbReference type="EMBL" id="CDZ98710.1"/>
    </source>
</evidence>
<protein>
    <submittedName>
        <fullName evidence="2">Uncharacterized protein</fullName>
    </submittedName>
</protein>
<sequence>MSQASKLPFIYIPRGVLPSSGSLKGPSIGQRLKQVRSILIPWLFASSIAGWSYDKRKRSTLELAKADRQIRALESLVGELKAGKDDVDVDRVLVLAGLRERKAQKDYAETMDQRIKREQQELNAKPFLQRWFGGTDSVEQQEAREQRAWDQLKKEFNVNTAPSASTSSITNPTPNTTTSSPSSPSPSSSSSSSSSIISNSPSSTSPPPSSSKGKLDFVEGEKRAQWSKSFI</sequence>
<dbReference type="EMBL" id="LN483345">
    <property type="protein sequence ID" value="CDZ98710.1"/>
    <property type="molecule type" value="Genomic_DNA"/>
</dbReference>
<accession>A0A0F7SK03</accession>
<reference evidence="2" key="1">
    <citation type="submission" date="2014-08" db="EMBL/GenBank/DDBJ databases">
        <authorList>
            <person name="Sharma Rahul"/>
            <person name="Thines Marco"/>
        </authorList>
    </citation>
    <scope>NUCLEOTIDE SEQUENCE</scope>
</reference>
<evidence type="ECO:0000256" key="1">
    <source>
        <dbReference type="SAM" id="MobiDB-lite"/>
    </source>
</evidence>
<name>A0A0F7SK03_PHARH</name>
<organism evidence="2">
    <name type="scientific">Phaffia rhodozyma</name>
    <name type="common">Yeast</name>
    <name type="synonym">Xanthophyllomyces dendrorhous</name>
    <dbReference type="NCBI Taxonomy" id="264483"/>
    <lineage>
        <taxon>Eukaryota</taxon>
        <taxon>Fungi</taxon>
        <taxon>Dikarya</taxon>
        <taxon>Basidiomycota</taxon>
        <taxon>Agaricomycotina</taxon>
        <taxon>Tremellomycetes</taxon>
        <taxon>Cystofilobasidiales</taxon>
        <taxon>Mrakiaceae</taxon>
        <taxon>Phaffia</taxon>
    </lineage>
</organism>
<dbReference type="AlphaFoldDB" id="A0A0F7SK03"/>
<feature type="compositionally biased region" description="Basic and acidic residues" evidence="1">
    <location>
        <begin position="213"/>
        <end position="224"/>
    </location>
</feature>